<evidence type="ECO:0000256" key="2">
    <source>
        <dbReference type="SAM" id="Phobius"/>
    </source>
</evidence>
<evidence type="ECO:0000313" key="4">
    <source>
        <dbReference type="Proteomes" id="UP001243286"/>
    </source>
</evidence>
<evidence type="ECO:0000313" key="3">
    <source>
        <dbReference type="EMBL" id="MDI3234195.1"/>
    </source>
</evidence>
<protein>
    <submittedName>
        <fullName evidence="3">Uncharacterized protein</fullName>
    </submittedName>
</protein>
<dbReference type="RefSeq" id="WP_282354764.1">
    <property type="nucleotide sequence ID" value="NZ_JASBQV010000004.1"/>
</dbReference>
<comment type="caution">
    <text evidence="3">The sequence shown here is derived from an EMBL/GenBank/DDBJ whole genome shotgun (WGS) entry which is preliminary data.</text>
</comment>
<keyword evidence="2" id="KW-1133">Transmembrane helix</keyword>
<keyword evidence="2" id="KW-0472">Membrane</keyword>
<proteinExistence type="predicted"/>
<reference evidence="3 4" key="1">
    <citation type="submission" date="2023-04" db="EMBL/GenBank/DDBJ databases">
        <title>Antarctic isolates genomes.</title>
        <authorList>
            <person name="Dimov S.G."/>
        </authorList>
    </citation>
    <scope>NUCLEOTIDE SEQUENCE [LARGE SCALE GENOMIC DNA]</scope>
    <source>
        <strain evidence="3 4">AL19</strain>
    </source>
</reference>
<feature type="region of interest" description="Disordered" evidence="1">
    <location>
        <begin position="68"/>
        <end position="112"/>
    </location>
</feature>
<keyword evidence="4" id="KW-1185">Reference proteome</keyword>
<gene>
    <name evidence="3" type="ORF">QK289_04175</name>
</gene>
<sequence>MDLSQWLFIVSLTFLIGLLLIGIIKGLIAEKKQRKAKQDAINNRAFEETFTRLREETETKRAEIKQTFRAQPPITTRTTSTKETLYYPSLQTEDYTTNHSQGEQSDGSYSAD</sequence>
<organism evidence="3 4">
    <name type="scientific">Exiguobacterium antarcticum</name>
    <dbReference type="NCBI Taxonomy" id="132920"/>
    <lineage>
        <taxon>Bacteria</taxon>
        <taxon>Bacillati</taxon>
        <taxon>Bacillota</taxon>
        <taxon>Bacilli</taxon>
        <taxon>Bacillales</taxon>
        <taxon>Bacillales Family XII. Incertae Sedis</taxon>
        <taxon>Exiguobacterium</taxon>
    </lineage>
</organism>
<feature type="compositionally biased region" description="Polar residues" evidence="1">
    <location>
        <begin position="73"/>
        <end position="112"/>
    </location>
</feature>
<dbReference type="EMBL" id="JASBQV010000004">
    <property type="protein sequence ID" value="MDI3234195.1"/>
    <property type="molecule type" value="Genomic_DNA"/>
</dbReference>
<feature type="transmembrane region" description="Helical" evidence="2">
    <location>
        <begin position="6"/>
        <end position="28"/>
    </location>
</feature>
<name>A0ABT6QZT0_9BACL</name>
<evidence type="ECO:0000256" key="1">
    <source>
        <dbReference type="SAM" id="MobiDB-lite"/>
    </source>
</evidence>
<dbReference type="Proteomes" id="UP001243286">
    <property type="component" value="Unassembled WGS sequence"/>
</dbReference>
<keyword evidence="2" id="KW-0812">Transmembrane</keyword>
<accession>A0ABT6QZT0</accession>